<comment type="function">
    <text evidence="2">Key enzyme for ketone body catabolism. Transfers the CoA moiety from succinate to acetoacetate. Formation of the enzyme-CoA intermediate proceeds via an unstable anhydride species formed between the carboxylate groups of the enzyme and substrate.</text>
</comment>
<comment type="caution">
    <text evidence="3">The sequence shown here is derived from an EMBL/GenBank/DDBJ whole genome shotgun (WGS) entry which is preliminary data.</text>
</comment>
<keyword evidence="1 2" id="KW-0808">Transferase</keyword>
<dbReference type="InterPro" id="IPR014388">
    <property type="entry name" value="3-oxoacid_CoA-transferase"/>
</dbReference>
<evidence type="ECO:0000313" key="4">
    <source>
        <dbReference type="Proteomes" id="UP000693970"/>
    </source>
</evidence>
<dbReference type="PANTHER" id="PTHR13707">
    <property type="entry name" value="KETOACID-COENZYME A TRANSFERASE"/>
    <property type="match status" value="1"/>
</dbReference>
<dbReference type="FunFam" id="3.40.1080.10:FF:000001">
    <property type="entry name" value="Succinyl-coa:3-ketoacid-coenzyme a transferase subunit b"/>
    <property type="match status" value="1"/>
</dbReference>
<dbReference type="Proteomes" id="UP000693970">
    <property type="component" value="Unassembled WGS sequence"/>
</dbReference>
<dbReference type="EMBL" id="JAGRRH010000021">
    <property type="protein sequence ID" value="KAG7346526.1"/>
    <property type="molecule type" value="Genomic_DNA"/>
</dbReference>
<evidence type="ECO:0000313" key="3">
    <source>
        <dbReference type="EMBL" id="KAG7346526.1"/>
    </source>
</evidence>
<comment type="catalytic activity">
    <reaction evidence="2">
        <text>a 3-oxo acid + succinyl-CoA = a 3-oxoacyl-CoA + succinate</text>
        <dbReference type="Rhea" id="RHEA:24564"/>
        <dbReference type="ChEBI" id="CHEBI:30031"/>
        <dbReference type="ChEBI" id="CHEBI:35973"/>
        <dbReference type="ChEBI" id="CHEBI:57292"/>
        <dbReference type="ChEBI" id="CHEBI:90726"/>
        <dbReference type="EC" id="2.8.3.5"/>
    </reaction>
</comment>
<dbReference type="Pfam" id="PF01144">
    <property type="entry name" value="CoA_trans"/>
    <property type="match status" value="2"/>
</dbReference>
<keyword evidence="2" id="KW-0496">Mitochondrion</keyword>
<proteinExistence type="inferred from homology"/>
<organism evidence="3 4">
    <name type="scientific">Nitzschia inconspicua</name>
    <dbReference type="NCBI Taxonomy" id="303405"/>
    <lineage>
        <taxon>Eukaryota</taxon>
        <taxon>Sar</taxon>
        <taxon>Stramenopiles</taxon>
        <taxon>Ochrophyta</taxon>
        <taxon>Bacillariophyta</taxon>
        <taxon>Bacillariophyceae</taxon>
        <taxon>Bacillariophycidae</taxon>
        <taxon>Bacillariales</taxon>
        <taxon>Bacillariaceae</taxon>
        <taxon>Nitzschia</taxon>
    </lineage>
</organism>
<protein>
    <recommendedName>
        <fullName evidence="2">Succinyl-CoA:3-ketoacid-coenzyme A transferase</fullName>
        <ecNumber evidence="2">2.8.3.5</ecNumber>
    </recommendedName>
</protein>
<dbReference type="AlphaFoldDB" id="A0A9K3PH28"/>
<reference evidence="3" key="1">
    <citation type="journal article" date="2021" name="Sci. Rep.">
        <title>Diploid genomic architecture of Nitzschia inconspicua, an elite biomass production diatom.</title>
        <authorList>
            <person name="Oliver A."/>
            <person name="Podell S."/>
            <person name="Pinowska A."/>
            <person name="Traller J.C."/>
            <person name="Smith S.R."/>
            <person name="McClure R."/>
            <person name="Beliaev A."/>
            <person name="Bohutskyi P."/>
            <person name="Hill E.A."/>
            <person name="Rabines A."/>
            <person name="Zheng H."/>
            <person name="Allen L.Z."/>
            <person name="Kuo A."/>
            <person name="Grigoriev I.V."/>
            <person name="Allen A.E."/>
            <person name="Hazlebeck D."/>
            <person name="Allen E.E."/>
        </authorList>
    </citation>
    <scope>NUCLEOTIDE SEQUENCE</scope>
    <source>
        <strain evidence="3">Hildebrandi</strain>
    </source>
</reference>
<dbReference type="SMART" id="SM00882">
    <property type="entry name" value="CoA_trans"/>
    <property type="match status" value="2"/>
</dbReference>
<keyword evidence="4" id="KW-1185">Reference proteome</keyword>
<dbReference type="EC" id="2.8.3.5" evidence="2"/>
<accession>A0A9K3PH28</accession>
<sequence length="561" mass="59924">MAHCFRQISRRPVWSRTISSTASLSCHTSNNESTVICFSPLPNWSMLHEKRAIHESPSIAFHGRRFRSTATELSHSKVVPSAEEALKDVSLQNVTVCVGGFGLGGNPETLLNAISRSNAQNLTVASLTGGVDGFGVGKLIEAGMVKRLISSYVGENKHLEAAYFGGTLEVELTPQGTLAARMKAAGCGFPAFFTPTGAGTVYSKGGIPIKFKSDGSQQVEIESQPRPTEMFDGHEYVKEFALHGQLAIVKCWKADTRGNLVFRGTAANSNPDCAMAGKITIAEAEHIVEAGELDPNEIHLPGVYVNKVILATDNEKPIERMRIRDKGNKKGGVVKGGRGRIMRRAAKEFKDGMYVNLGIGIPTMASNYIPEGVKIELQAENGLMGIGPYPESEEVADPDYINAGKEPITALPGASTFSSSESFNMIRGGHIDLTILGGLQCSANGDLANWIVPGKLLKGMGGAMDLVGAIGSRVVVTMDHTAKDGTPKIMQECSLPLTGHNVVNRIITDMCVFDVDLEGGTGITLVEIAPGVSVDDVKRATACDFKIVPEPIPLMDDVEDD</sequence>
<comment type="pathway">
    <text evidence="2">Ketone metabolism; succinyl-CoA degradation; acetoacetyl-CoA from succinyl-CoA: step 1/1.</text>
</comment>
<comment type="similarity">
    <text evidence="2">Belongs to the 3-oxoacid CoA-transferase family.</text>
</comment>
<evidence type="ECO:0000256" key="1">
    <source>
        <dbReference type="ARBA" id="ARBA00022679"/>
    </source>
</evidence>
<gene>
    <name evidence="3" type="ORF">IV203_005594</name>
</gene>
<dbReference type="InterPro" id="IPR004165">
    <property type="entry name" value="CoA_trans_fam_I"/>
</dbReference>
<dbReference type="PANTHER" id="PTHR13707:SF60">
    <property type="entry name" value="ACETATE COA-TRANSFERASE SUBUNIT ALPHA"/>
    <property type="match status" value="1"/>
</dbReference>
<dbReference type="InterPro" id="IPR012791">
    <property type="entry name" value="3-oxoacid_CoA-transf_B"/>
</dbReference>
<dbReference type="NCBIfam" id="TIGR02428">
    <property type="entry name" value="pcaJ_scoB_fam"/>
    <property type="match status" value="1"/>
</dbReference>
<dbReference type="PIRSF" id="PIRSF000858">
    <property type="entry name" value="SCOT-t"/>
    <property type="match status" value="1"/>
</dbReference>
<reference evidence="3" key="2">
    <citation type="submission" date="2021-04" db="EMBL/GenBank/DDBJ databases">
        <authorList>
            <person name="Podell S."/>
        </authorList>
    </citation>
    <scope>NUCLEOTIDE SEQUENCE</scope>
    <source>
        <strain evidence="3">Hildebrandi</strain>
    </source>
</reference>
<dbReference type="OrthoDB" id="1933379at2759"/>
<dbReference type="GO" id="GO:0008410">
    <property type="term" value="F:CoA-transferase activity"/>
    <property type="evidence" value="ECO:0007669"/>
    <property type="project" value="InterPro"/>
</dbReference>
<evidence type="ECO:0000256" key="2">
    <source>
        <dbReference type="PIRNR" id="PIRNR000858"/>
    </source>
</evidence>
<name>A0A9K3PH28_9STRA</name>